<dbReference type="KEGG" id="ome:OLMES_4967"/>
<proteinExistence type="predicted"/>
<evidence type="ECO:0000313" key="1">
    <source>
        <dbReference type="EMBL" id="ARU58954.1"/>
    </source>
</evidence>
<dbReference type="AlphaFoldDB" id="A0A1Y0IHU1"/>
<gene>
    <name evidence="1" type="ORF">OLMES_4967</name>
</gene>
<organism evidence="1 2">
    <name type="scientific">Oleiphilus messinensis</name>
    <dbReference type="NCBI Taxonomy" id="141451"/>
    <lineage>
        <taxon>Bacteria</taxon>
        <taxon>Pseudomonadati</taxon>
        <taxon>Pseudomonadota</taxon>
        <taxon>Gammaproteobacteria</taxon>
        <taxon>Oceanospirillales</taxon>
        <taxon>Oleiphilaceae</taxon>
        <taxon>Oleiphilus</taxon>
    </lineage>
</organism>
<sequence length="67" mass="7647">MGYPSPDFVLSMKYCSMEVVFLDISDVERGRSFAGECYFISIKFSQKYPLVHLVINCHILLLPIATI</sequence>
<reference evidence="1 2" key="1">
    <citation type="submission" date="2017-05" db="EMBL/GenBank/DDBJ databases">
        <title>Genomic insights into alkan degradation activity of Oleiphilus messinensis.</title>
        <authorList>
            <person name="Kozyavkin S.A."/>
            <person name="Slesarev A.I."/>
            <person name="Golyshin P.N."/>
            <person name="Korzhenkov A."/>
            <person name="Golyshina O.N."/>
            <person name="Toshchakov S.V."/>
        </authorList>
    </citation>
    <scope>NUCLEOTIDE SEQUENCE [LARGE SCALE GENOMIC DNA]</scope>
    <source>
        <strain evidence="1 2">ME102</strain>
    </source>
</reference>
<accession>A0A1Y0IHU1</accession>
<evidence type="ECO:0000313" key="2">
    <source>
        <dbReference type="Proteomes" id="UP000196027"/>
    </source>
</evidence>
<dbReference type="EMBL" id="CP021425">
    <property type="protein sequence ID" value="ARU58954.1"/>
    <property type="molecule type" value="Genomic_DNA"/>
</dbReference>
<keyword evidence="2" id="KW-1185">Reference proteome</keyword>
<dbReference type="Proteomes" id="UP000196027">
    <property type="component" value="Chromosome"/>
</dbReference>
<protein>
    <submittedName>
        <fullName evidence="1">Uncharacterized protein</fullName>
    </submittedName>
</protein>
<name>A0A1Y0IHU1_9GAMM</name>